<evidence type="ECO:0000259" key="4">
    <source>
        <dbReference type="PROSITE" id="PS50893"/>
    </source>
</evidence>
<dbReference type="PROSITE" id="PS50893">
    <property type="entry name" value="ABC_TRANSPORTER_2"/>
    <property type="match status" value="1"/>
</dbReference>
<keyword evidence="1" id="KW-0813">Transport</keyword>
<organism evidence="5 6">
    <name type="scientific">Legionella jordanis</name>
    <dbReference type="NCBI Taxonomy" id="456"/>
    <lineage>
        <taxon>Bacteria</taxon>
        <taxon>Pseudomonadati</taxon>
        <taxon>Pseudomonadota</taxon>
        <taxon>Gammaproteobacteria</taxon>
        <taxon>Legionellales</taxon>
        <taxon>Legionellaceae</taxon>
        <taxon>Legionella</taxon>
    </lineage>
</organism>
<dbReference type="OrthoDB" id="9781337at2"/>
<evidence type="ECO:0000313" key="6">
    <source>
        <dbReference type="Proteomes" id="UP000055035"/>
    </source>
</evidence>
<dbReference type="InterPro" id="IPR003439">
    <property type="entry name" value="ABC_transporter-like_ATP-bd"/>
</dbReference>
<dbReference type="STRING" id="456.Ljor_2582"/>
<dbReference type="InterPro" id="IPR027417">
    <property type="entry name" value="P-loop_NTPase"/>
</dbReference>
<dbReference type="GO" id="GO:0016887">
    <property type="term" value="F:ATP hydrolysis activity"/>
    <property type="evidence" value="ECO:0007669"/>
    <property type="project" value="InterPro"/>
</dbReference>
<dbReference type="Gene3D" id="3.40.50.300">
    <property type="entry name" value="P-loop containing nucleotide triphosphate hydrolases"/>
    <property type="match status" value="1"/>
</dbReference>
<dbReference type="Proteomes" id="UP000055035">
    <property type="component" value="Unassembled WGS sequence"/>
</dbReference>
<protein>
    <submittedName>
        <fullName evidence="5">ABC transporter ATP-binding protein</fullName>
    </submittedName>
</protein>
<dbReference type="InterPro" id="IPR051782">
    <property type="entry name" value="ABC_Transporter_VariousFunc"/>
</dbReference>
<dbReference type="PATRIC" id="fig|456.5.peg.2772"/>
<dbReference type="PANTHER" id="PTHR42939">
    <property type="entry name" value="ABC TRANSPORTER ATP-BINDING PROTEIN ALBC-RELATED"/>
    <property type="match status" value="1"/>
</dbReference>
<keyword evidence="2" id="KW-0547">Nucleotide-binding</keyword>
<name>A0A0W0VDS5_9GAMM</name>
<dbReference type="RefSeq" id="WP_058471951.1">
    <property type="nucleotide sequence ID" value="NZ_CAAAIC010000006.1"/>
</dbReference>
<keyword evidence="3 5" id="KW-0067">ATP-binding</keyword>
<dbReference type="GO" id="GO:0005524">
    <property type="term" value="F:ATP binding"/>
    <property type="evidence" value="ECO:0007669"/>
    <property type="project" value="UniProtKB-KW"/>
</dbReference>
<dbReference type="AlphaFoldDB" id="A0A0W0VDS5"/>
<keyword evidence="6" id="KW-1185">Reference proteome</keyword>
<feature type="domain" description="ABC transporter" evidence="4">
    <location>
        <begin position="5"/>
        <end position="220"/>
    </location>
</feature>
<gene>
    <name evidence="5" type="ORF">Ljor_2582</name>
</gene>
<dbReference type="SUPFAM" id="SSF52540">
    <property type="entry name" value="P-loop containing nucleoside triphosphate hydrolases"/>
    <property type="match status" value="1"/>
</dbReference>
<proteinExistence type="predicted"/>
<comment type="caution">
    <text evidence="5">The sequence shown here is derived from an EMBL/GenBank/DDBJ whole genome shotgun (WGS) entry which is preliminary data.</text>
</comment>
<accession>A0A0W0VDS5</accession>
<reference evidence="5 6" key="1">
    <citation type="submission" date="2015-11" db="EMBL/GenBank/DDBJ databases">
        <title>Genomic analysis of 38 Legionella species identifies large and diverse effector repertoires.</title>
        <authorList>
            <person name="Burstein D."/>
            <person name="Amaro F."/>
            <person name="Zusman T."/>
            <person name="Lifshitz Z."/>
            <person name="Cohen O."/>
            <person name="Gilbert J.A."/>
            <person name="Pupko T."/>
            <person name="Shuman H.A."/>
            <person name="Segal G."/>
        </authorList>
    </citation>
    <scope>NUCLEOTIDE SEQUENCE [LARGE SCALE GENOMIC DNA]</scope>
    <source>
        <strain evidence="5 6">BL-540</strain>
    </source>
</reference>
<sequence>MHTSIQLRKLNKSFADKVLFSDLSYTFKRQAYHLIGKNGVGKSILLKLIVGLELPDSGSIVLNDKYLVTANELNKKNLFYVPDDLAIYPFLTGEEFLVWMAKARTNNPGEINYLVKQLDVQSHLKTAFGNMSFGTKKKFLLISALIGHPEFIILDEPLNGLDTKSQHTLLLLLKEKLNDCGMILTTHHDANLELLETIKVEIVNHHVVDVHETSDESMVV</sequence>
<dbReference type="SMART" id="SM00382">
    <property type="entry name" value="AAA"/>
    <property type="match status" value="1"/>
</dbReference>
<evidence type="ECO:0000313" key="5">
    <source>
        <dbReference type="EMBL" id="KTD18276.1"/>
    </source>
</evidence>
<dbReference type="Pfam" id="PF00005">
    <property type="entry name" value="ABC_tran"/>
    <property type="match status" value="1"/>
</dbReference>
<dbReference type="InterPro" id="IPR003593">
    <property type="entry name" value="AAA+_ATPase"/>
</dbReference>
<dbReference type="EMBL" id="LNYJ01000011">
    <property type="protein sequence ID" value="KTD18276.1"/>
    <property type="molecule type" value="Genomic_DNA"/>
</dbReference>
<evidence type="ECO:0000256" key="3">
    <source>
        <dbReference type="ARBA" id="ARBA00022840"/>
    </source>
</evidence>
<evidence type="ECO:0000256" key="1">
    <source>
        <dbReference type="ARBA" id="ARBA00022448"/>
    </source>
</evidence>
<evidence type="ECO:0000256" key="2">
    <source>
        <dbReference type="ARBA" id="ARBA00022741"/>
    </source>
</evidence>
<dbReference type="PANTHER" id="PTHR42939:SF1">
    <property type="entry name" value="ABC TRANSPORTER ATP-BINDING PROTEIN ALBC-RELATED"/>
    <property type="match status" value="1"/>
</dbReference>